<reference evidence="10 11" key="1">
    <citation type="submission" date="2024-07" db="EMBL/GenBank/DDBJ databases">
        <title>Section-level genome sequencing and comparative genomics of Aspergillus sections Usti and Cavernicolus.</title>
        <authorList>
            <consortium name="Lawrence Berkeley National Laboratory"/>
            <person name="Nybo J.L."/>
            <person name="Vesth T.C."/>
            <person name="Theobald S."/>
            <person name="Frisvad J.C."/>
            <person name="Larsen T.O."/>
            <person name="Kjaerboelling I."/>
            <person name="Rothschild-Mancinelli K."/>
            <person name="Lyhne E.K."/>
            <person name="Kogle M.E."/>
            <person name="Barry K."/>
            <person name="Clum A."/>
            <person name="Na H."/>
            <person name="Ledsgaard L."/>
            <person name="Lin J."/>
            <person name="Lipzen A."/>
            <person name="Kuo A."/>
            <person name="Riley R."/>
            <person name="Mondo S."/>
            <person name="Labutti K."/>
            <person name="Haridas S."/>
            <person name="Pangalinan J."/>
            <person name="Salamov A.A."/>
            <person name="Simmons B.A."/>
            <person name="Magnuson J.K."/>
            <person name="Chen J."/>
            <person name="Drula E."/>
            <person name="Henrissat B."/>
            <person name="Wiebenga A."/>
            <person name="Lubbers R.J."/>
            <person name="Gomes A.C."/>
            <person name="Makela M.R."/>
            <person name="Stajich J."/>
            <person name="Grigoriev I.V."/>
            <person name="Mortensen U.H."/>
            <person name="De Vries R.P."/>
            <person name="Baker S.E."/>
            <person name="Andersen M.R."/>
        </authorList>
    </citation>
    <scope>NUCLEOTIDE SEQUENCE [LARGE SCALE GENOMIC DNA]</scope>
    <source>
        <strain evidence="10 11">CBS 588.65</strain>
    </source>
</reference>
<evidence type="ECO:0000259" key="9">
    <source>
        <dbReference type="SMART" id="SM00737"/>
    </source>
</evidence>
<dbReference type="Proteomes" id="UP001610334">
    <property type="component" value="Unassembled WGS sequence"/>
</dbReference>
<evidence type="ECO:0000313" key="10">
    <source>
        <dbReference type="EMBL" id="KAL2815674.1"/>
    </source>
</evidence>
<organism evidence="10 11">
    <name type="scientific">Aspergillus granulosus</name>
    <dbReference type="NCBI Taxonomy" id="176169"/>
    <lineage>
        <taxon>Eukaryota</taxon>
        <taxon>Fungi</taxon>
        <taxon>Dikarya</taxon>
        <taxon>Ascomycota</taxon>
        <taxon>Pezizomycotina</taxon>
        <taxon>Eurotiomycetes</taxon>
        <taxon>Eurotiomycetidae</taxon>
        <taxon>Eurotiales</taxon>
        <taxon>Aspergillaceae</taxon>
        <taxon>Aspergillus</taxon>
        <taxon>Aspergillus subgen. Nidulantes</taxon>
    </lineage>
</organism>
<evidence type="ECO:0000256" key="2">
    <source>
        <dbReference type="ARBA" id="ARBA00006370"/>
    </source>
</evidence>
<dbReference type="InterPro" id="IPR003172">
    <property type="entry name" value="ML_dom"/>
</dbReference>
<comment type="caution">
    <text evidence="10">The sequence shown here is derived from an EMBL/GenBank/DDBJ whole genome shotgun (WGS) entry which is preliminary data.</text>
</comment>
<name>A0ABR4HJK4_9EURO</name>
<dbReference type="EMBL" id="JBFXLT010000026">
    <property type="protein sequence ID" value="KAL2815674.1"/>
    <property type="molecule type" value="Genomic_DNA"/>
</dbReference>
<feature type="chain" id="PRO_5046974116" description="Phosphatidylglycerol/phosphatidylinositol transfer protein" evidence="8">
    <location>
        <begin position="19"/>
        <end position="166"/>
    </location>
</feature>
<feature type="signal peptide" evidence="8">
    <location>
        <begin position="1"/>
        <end position="18"/>
    </location>
</feature>
<keyword evidence="11" id="KW-1185">Reference proteome</keyword>
<evidence type="ECO:0000256" key="1">
    <source>
        <dbReference type="ARBA" id="ARBA00002053"/>
    </source>
</evidence>
<protein>
    <recommendedName>
        <fullName evidence="4">Phosphatidylglycerol/phosphatidylinositol transfer protein</fullName>
    </recommendedName>
</protein>
<evidence type="ECO:0000256" key="5">
    <source>
        <dbReference type="ARBA" id="ARBA00022448"/>
    </source>
</evidence>
<comment type="subunit">
    <text evidence="3">Monomer.</text>
</comment>
<proteinExistence type="inferred from homology"/>
<dbReference type="InterPro" id="IPR014756">
    <property type="entry name" value="Ig_E-set"/>
</dbReference>
<evidence type="ECO:0000313" key="11">
    <source>
        <dbReference type="Proteomes" id="UP001610334"/>
    </source>
</evidence>
<dbReference type="Pfam" id="PF02221">
    <property type="entry name" value="E1_DerP2_DerF2"/>
    <property type="match status" value="1"/>
</dbReference>
<sequence>MKLLSAALLCLAPLTVSATPASLWGTQDVISEAIPVNGDNPLEYCSDPSGNILDIKWVDLSPNPPKPGQTLTIKAEGVLNERVEKGAYVLLEVKYGLITLVRQRPDLCEQIVNVDLECPLEAGTMTFTKEVQLPAQIPPGKYTVHADVFSKDDERITCLDAKNIQF</sequence>
<dbReference type="CDD" id="cd00917">
    <property type="entry name" value="PG-PI_TP"/>
    <property type="match status" value="1"/>
</dbReference>
<gene>
    <name evidence="10" type="ORF">BJX63DRAFT_430611</name>
</gene>
<keyword evidence="5" id="KW-0813">Transport</keyword>
<comment type="similarity">
    <text evidence="2">Belongs to the NPC2 family.</text>
</comment>
<dbReference type="Gene3D" id="2.60.40.770">
    <property type="match status" value="1"/>
</dbReference>
<feature type="domain" description="MD-2-related lipid-recognition" evidence="9">
    <location>
        <begin position="42"/>
        <end position="163"/>
    </location>
</feature>
<dbReference type="SMART" id="SM00737">
    <property type="entry name" value="ML"/>
    <property type="match status" value="1"/>
</dbReference>
<keyword evidence="6 8" id="KW-0732">Signal</keyword>
<evidence type="ECO:0000256" key="6">
    <source>
        <dbReference type="ARBA" id="ARBA00022729"/>
    </source>
</evidence>
<dbReference type="PANTHER" id="PTHR11306:SF0">
    <property type="entry name" value="PHOSPHATIDYLGLYCEROL_PHOSPHATIDYLINOSITOL TRANSFER PROTEIN"/>
    <property type="match status" value="1"/>
</dbReference>
<accession>A0ABR4HJK4</accession>
<comment type="function">
    <text evidence="1">Catalyzes the intermembrane transfer of phosphatidylglycerol and phosphatidylinositol.</text>
</comment>
<dbReference type="PANTHER" id="PTHR11306">
    <property type="entry name" value="NIEMANN PICK TYPE C2 PROTEIN NPC2-RELATED"/>
    <property type="match status" value="1"/>
</dbReference>
<dbReference type="InterPro" id="IPR033917">
    <property type="entry name" value="ML_PG-PI_TP"/>
</dbReference>
<keyword evidence="7" id="KW-0445">Lipid transport</keyword>
<dbReference type="InterPro" id="IPR039670">
    <property type="entry name" value="NPC2-like"/>
</dbReference>
<dbReference type="SUPFAM" id="SSF81296">
    <property type="entry name" value="E set domains"/>
    <property type="match status" value="1"/>
</dbReference>
<evidence type="ECO:0000256" key="7">
    <source>
        <dbReference type="ARBA" id="ARBA00023055"/>
    </source>
</evidence>
<evidence type="ECO:0000256" key="3">
    <source>
        <dbReference type="ARBA" id="ARBA00011245"/>
    </source>
</evidence>
<evidence type="ECO:0000256" key="4">
    <source>
        <dbReference type="ARBA" id="ARBA00016056"/>
    </source>
</evidence>
<evidence type="ECO:0000256" key="8">
    <source>
        <dbReference type="SAM" id="SignalP"/>
    </source>
</evidence>